<feature type="domain" description="CCAAT-binding factor" evidence="3">
    <location>
        <begin position="375"/>
        <end position="581"/>
    </location>
</feature>
<dbReference type="Gene3D" id="1.25.10.10">
    <property type="entry name" value="Leucine-rich Repeat Variant"/>
    <property type="match status" value="1"/>
</dbReference>
<evidence type="ECO:0000256" key="1">
    <source>
        <dbReference type="ARBA" id="ARBA00007797"/>
    </source>
</evidence>
<dbReference type="GO" id="GO:0005634">
    <property type="term" value="C:nucleus"/>
    <property type="evidence" value="ECO:0007669"/>
    <property type="project" value="TreeGrafter"/>
</dbReference>
<dbReference type="Pfam" id="PF03914">
    <property type="entry name" value="CBF"/>
    <property type="match status" value="1"/>
</dbReference>
<sequence length="865" mass="97796">MKEERLAEKRKRKKLHQGAEKLTAPLVRHPADAPTKWYQYQFDEKVDSTSVEKPSKALIDSSIHLLARDVDLFNQARRKTRPSEANWFRTVTAGGTHADKSAALTLQLQESPVHGLDHLDLLLTAVHKKSTREAVQALALLKDMFLQDLLPPNRKLIPFNARPLSQLDSLSAGNQQVKERRLILWRFEDSLKNKYAEFVRAIERLSNENIEAISTQAARIALDLLSACPEQEQFLLPLLVNKLGHPNYKVASKVCNFLSVLAQRQPNMRPVIVKEVERLIYRPNISQRAQFYGVCFLSQLMLRAGESQLAVSLLNIYFSLFRILVKKGEMDNRIMSVMLAGTNRAFPYAKGNVEQLLAEIDTLYQVVAKSNFGTSMQTLKLLYQVLDASEGVSDRYYSALYRKLMDPSLHGSGHHAQLFNLLYKTMKSDSVDRRVKAFVKRLLQLALHETPAFACAALILVSKLVQERPSILRLAKTANSVAVETEVKLAQFDDLDDEEERYKDVHDPDSDLDEKPDVKPPVNGKKATGSWVHRKNIAHRTGGSVYDSAVRNPLFAGADTTLEYELVPLASHYHPSVAVFAQNILNGVKVRYDGDPLLDFSLMRFLDRFVFRNPKTKPTKNDAADQDGRLKKAVKRKTYDPWGVKKLAVNSQEYLKKGVNEIPADERYLHRYATSAASGLGIKQNKQYDSDVESVNSEEFEQMLDRFEPGAKNDDFEIDFSSAFSSEKKGKKRGKKAPAGEESDEGSVDIDEDEENEDEEDEDEDGEDDDKDDEDEDDEPEDDDDDDDEDPEDDDEDGEDDPGVNGFEYSDSDDDAGLTNVADDALISADRFAEIMENEGEAVFDKLGKRKKKTKKPKGFKRHKK</sequence>
<evidence type="ECO:0000313" key="5">
    <source>
        <dbReference type="WBParaSite" id="PSAMB.scaffold1019size37058.g10321.t1"/>
    </source>
</evidence>
<dbReference type="InterPro" id="IPR011989">
    <property type="entry name" value="ARM-like"/>
</dbReference>
<evidence type="ECO:0000259" key="3">
    <source>
        <dbReference type="Pfam" id="PF03914"/>
    </source>
</evidence>
<proteinExistence type="inferred from homology"/>
<dbReference type="PANTHER" id="PTHR12048:SF0">
    <property type="entry name" value="CCAAT_ENHANCER-BINDING PROTEIN ZETA"/>
    <property type="match status" value="1"/>
</dbReference>
<feature type="region of interest" description="Disordered" evidence="2">
    <location>
        <begin position="500"/>
        <end position="527"/>
    </location>
</feature>
<feature type="compositionally biased region" description="Acidic residues" evidence="2">
    <location>
        <begin position="741"/>
        <end position="802"/>
    </location>
</feature>
<protein>
    <submittedName>
        <fullName evidence="5">CCAAT-binding factor domain-containing protein</fullName>
    </submittedName>
</protein>
<feature type="region of interest" description="Disordered" evidence="2">
    <location>
        <begin position="725"/>
        <end position="821"/>
    </location>
</feature>
<name>A0A914UHC0_9BILA</name>
<dbReference type="SUPFAM" id="SSF48371">
    <property type="entry name" value="ARM repeat"/>
    <property type="match status" value="1"/>
</dbReference>
<feature type="compositionally biased region" description="Basic residues" evidence="2">
    <location>
        <begin position="848"/>
        <end position="865"/>
    </location>
</feature>
<evidence type="ECO:0000313" key="4">
    <source>
        <dbReference type="Proteomes" id="UP000887566"/>
    </source>
</evidence>
<dbReference type="InterPro" id="IPR016024">
    <property type="entry name" value="ARM-type_fold"/>
</dbReference>
<dbReference type="WBParaSite" id="PSAMB.scaffold1019size37058.g10321.t1">
    <property type="protein sequence ID" value="PSAMB.scaffold1019size37058.g10321.t1"/>
    <property type="gene ID" value="PSAMB.scaffold1019size37058.g10321"/>
</dbReference>
<organism evidence="4 5">
    <name type="scientific">Plectus sambesii</name>
    <dbReference type="NCBI Taxonomy" id="2011161"/>
    <lineage>
        <taxon>Eukaryota</taxon>
        <taxon>Metazoa</taxon>
        <taxon>Ecdysozoa</taxon>
        <taxon>Nematoda</taxon>
        <taxon>Chromadorea</taxon>
        <taxon>Plectida</taxon>
        <taxon>Plectina</taxon>
        <taxon>Plectoidea</taxon>
        <taxon>Plectidae</taxon>
        <taxon>Plectus</taxon>
    </lineage>
</organism>
<dbReference type="AlphaFoldDB" id="A0A914UHC0"/>
<feature type="region of interest" description="Disordered" evidence="2">
    <location>
        <begin position="1"/>
        <end position="24"/>
    </location>
</feature>
<comment type="similarity">
    <text evidence="1">Belongs to the CBF/MAK21 family.</text>
</comment>
<keyword evidence="4" id="KW-1185">Reference proteome</keyword>
<feature type="compositionally biased region" description="Basic and acidic residues" evidence="2">
    <location>
        <begin position="500"/>
        <end position="518"/>
    </location>
</feature>
<reference evidence="5" key="1">
    <citation type="submission" date="2022-11" db="UniProtKB">
        <authorList>
            <consortium name="WormBaseParasite"/>
        </authorList>
    </citation>
    <scope>IDENTIFICATION</scope>
</reference>
<accession>A0A914UHC0</accession>
<dbReference type="PANTHER" id="PTHR12048">
    <property type="entry name" value="CCAAT-BINDING FACTOR-RELATED"/>
    <property type="match status" value="1"/>
</dbReference>
<dbReference type="InterPro" id="IPR040155">
    <property type="entry name" value="CEBPZ/Mak21-like"/>
</dbReference>
<dbReference type="InterPro" id="IPR005612">
    <property type="entry name" value="CCAAT-binding_factor"/>
</dbReference>
<feature type="region of interest" description="Disordered" evidence="2">
    <location>
        <begin position="842"/>
        <end position="865"/>
    </location>
</feature>
<dbReference type="Proteomes" id="UP000887566">
    <property type="component" value="Unplaced"/>
</dbReference>
<evidence type="ECO:0000256" key="2">
    <source>
        <dbReference type="SAM" id="MobiDB-lite"/>
    </source>
</evidence>